<organism evidence="2 3">
    <name type="scientific">Nocardioides abyssi</name>
    <dbReference type="NCBI Taxonomy" id="3058370"/>
    <lineage>
        <taxon>Bacteria</taxon>
        <taxon>Bacillati</taxon>
        <taxon>Actinomycetota</taxon>
        <taxon>Actinomycetes</taxon>
        <taxon>Propionibacteriales</taxon>
        <taxon>Nocardioidaceae</taxon>
        <taxon>Nocardioides</taxon>
    </lineage>
</organism>
<dbReference type="RefSeq" id="WP_300962489.1">
    <property type="nucleotide sequence ID" value="NZ_JAUHJR010000010.1"/>
</dbReference>
<comment type="caution">
    <text evidence="2">The sequence shown here is derived from an EMBL/GenBank/DDBJ whole genome shotgun (WGS) entry which is preliminary data.</text>
</comment>
<dbReference type="PANTHER" id="PTHR40254:SF1">
    <property type="entry name" value="BLR0577 PROTEIN"/>
    <property type="match status" value="1"/>
</dbReference>
<dbReference type="SUPFAM" id="SSF51905">
    <property type="entry name" value="FAD/NAD(P)-binding domain"/>
    <property type="match status" value="2"/>
</dbReference>
<dbReference type="PANTHER" id="PTHR40254">
    <property type="entry name" value="BLR0577 PROTEIN"/>
    <property type="match status" value="1"/>
</dbReference>
<dbReference type="EMBL" id="JAUHJR010000010">
    <property type="protein sequence ID" value="MDN4163236.1"/>
    <property type="molecule type" value="Genomic_DNA"/>
</dbReference>
<accession>A0ABT8EZK1</accession>
<dbReference type="InterPro" id="IPR036188">
    <property type="entry name" value="FAD/NAD-bd_sf"/>
</dbReference>
<proteinExistence type="predicted"/>
<evidence type="ECO:0000313" key="3">
    <source>
        <dbReference type="Proteomes" id="UP001168537"/>
    </source>
</evidence>
<dbReference type="InterPro" id="IPR038732">
    <property type="entry name" value="HpyO/CreE_NAD-binding"/>
</dbReference>
<gene>
    <name evidence="2" type="ORF">QWY29_17835</name>
</gene>
<dbReference type="Pfam" id="PF13454">
    <property type="entry name" value="NAD_binding_9"/>
    <property type="match status" value="1"/>
</dbReference>
<dbReference type="Gene3D" id="3.50.50.60">
    <property type="entry name" value="FAD/NAD(P)-binding domain"/>
    <property type="match status" value="1"/>
</dbReference>
<sequence>MTLTSEDAIGTTTAAQPAGLRLVVVGAGAAGSLVLLHLARHLARGAAGAPGAPRVEVVVLDPNGPVNGAAFCTTDDRHLLNVPASGMSVDAEDRFDFVAWLVGEGVLEEGASPYFFAPRAQWARYLRSRLDDALAAAADRLAVRHVADAVAGVARVGEGVQVTTAGGEAVEADQLVLATGLPSVGDDWVPTGGAAALAGHQRYVADPWRPGALDAVVRGDGDVLVVGTGLTMVDVAVSVAGSGDGDRRVVALSRAGRLPQPHAASYLGEVVPDVSTWGDSLDELRDAAVRHLRDVEGTQGDWRPAVDGLRYRVAELWGRLDDADRARFLREVVGDWGVRRHRMPPTTAEAVDVAVAAGRLEVAAGRVVAVETTGDGFVVETVDGRRVRAAWVVNCTGPRSDIRTLGNPVLDALLGADGSPALATTDPLGLGLTTVDGQLVDPTGALQPVWTLGALRRGELWETTAVPEIRTQAERLAGDLAAVAVARPTRQRGSSAGR</sequence>
<name>A0ABT8EZK1_9ACTN</name>
<protein>
    <submittedName>
        <fullName evidence="2">FAD/NAD(P)-binding protein</fullName>
    </submittedName>
</protein>
<dbReference type="InterPro" id="IPR052189">
    <property type="entry name" value="L-asp_N-monooxygenase_NS-form"/>
</dbReference>
<dbReference type="Proteomes" id="UP001168537">
    <property type="component" value="Unassembled WGS sequence"/>
</dbReference>
<feature type="domain" description="FAD-dependent urate hydroxylase HpyO/Asp monooxygenase CreE-like FAD/NAD(P)-binding" evidence="1">
    <location>
        <begin position="23"/>
        <end position="180"/>
    </location>
</feature>
<evidence type="ECO:0000259" key="1">
    <source>
        <dbReference type="Pfam" id="PF13454"/>
    </source>
</evidence>
<evidence type="ECO:0000313" key="2">
    <source>
        <dbReference type="EMBL" id="MDN4163236.1"/>
    </source>
</evidence>
<keyword evidence="3" id="KW-1185">Reference proteome</keyword>
<reference evidence="2" key="1">
    <citation type="submission" date="2023-06" db="EMBL/GenBank/DDBJ databases">
        <title>Draft genome sequence of Nocardioides sp. SOB72.</title>
        <authorList>
            <person name="Zhang G."/>
        </authorList>
    </citation>
    <scope>NUCLEOTIDE SEQUENCE</scope>
    <source>
        <strain evidence="2">SOB72</strain>
    </source>
</reference>
<dbReference type="PRINTS" id="PR00368">
    <property type="entry name" value="FADPNR"/>
</dbReference>